<dbReference type="FunFam" id="1.20.58.760:FF:000002">
    <property type="entry name" value="ATP-dependent zinc metalloprotease FtsH"/>
    <property type="match status" value="1"/>
</dbReference>
<dbReference type="InterPro" id="IPR003960">
    <property type="entry name" value="ATPase_AAA_CS"/>
</dbReference>
<evidence type="ECO:0000256" key="3">
    <source>
        <dbReference type="ARBA" id="ARBA00010044"/>
    </source>
</evidence>
<dbReference type="PANTHER" id="PTHR23076">
    <property type="entry name" value="METALLOPROTEASE M41 FTSH"/>
    <property type="match status" value="1"/>
</dbReference>
<dbReference type="GO" id="GO:0005524">
    <property type="term" value="F:ATP binding"/>
    <property type="evidence" value="ECO:0007669"/>
    <property type="project" value="UniProtKB-KW"/>
</dbReference>
<evidence type="ECO:0000313" key="22">
    <source>
        <dbReference type="Ensembl" id="ENSSRHP00000087893.1"/>
    </source>
</evidence>
<evidence type="ECO:0000256" key="17">
    <source>
        <dbReference type="ARBA" id="ARBA00072035"/>
    </source>
</evidence>
<evidence type="ECO:0000256" key="18">
    <source>
        <dbReference type="ARBA" id="ARBA00078792"/>
    </source>
</evidence>
<evidence type="ECO:0000259" key="21">
    <source>
        <dbReference type="SMART" id="SM00382"/>
    </source>
</evidence>
<dbReference type="GO" id="GO:0004222">
    <property type="term" value="F:metalloendopeptidase activity"/>
    <property type="evidence" value="ECO:0007669"/>
    <property type="project" value="InterPro"/>
</dbReference>
<dbReference type="Gene3D" id="1.10.8.60">
    <property type="match status" value="1"/>
</dbReference>
<keyword evidence="11 20" id="KW-0067">ATP-binding</keyword>
<keyword evidence="8 20" id="KW-0547">Nucleotide-binding</keyword>
<evidence type="ECO:0000256" key="19">
    <source>
        <dbReference type="ARBA" id="ARBA00078852"/>
    </source>
</evidence>
<dbReference type="GO" id="GO:0046872">
    <property type="term" value="F:metal ion binding"/>
    <property type="evidence" value="ECO:0007669"/>
    <property type="project" value="UniProtKB-KW"/>
</dbReference>
<evidence type="ECO:0000256" key="10">
    <source>
        <dbReference type="ARBA" id="ARBA00022833"/>
    </source>
</evidence>
<dbReference type="GO" id="GO:0005743">
    <property type="term" value="C:mitochondrial inner membrane"/>
    <property type="evidence" value="ECO:0007669"/>
    <property type="project" value="TreeGrafter"/>
</dbReference>
<dbReference type="GO" id="GO:0034982">
    <property type="term" value="P:mitochondrial protein processing"/>
    <property type="evidence" value="ECO:0007669"/>
    <property type="project" value="UniProtKB-ARBA"/>
</dbReference>
<reference evidence="22" key="1">
    <citation type="submission" date="2025-08" db="UniProtKB">
        <authorList>
            <consortium name="Ensembl"/>
        </authorList>
    </citation>
    <scope>IDENTIFICATION</scope>
</reference>
<dbReference type="Pfam" id="PF17862">
    <property type="entry name" value="AAA_lid_3"/>
    <property type="match status" value="1"/>
</dbReference>
<keyword evidence="6" id="KW-0812">Transmembrane</keyword>
<dbReference type="Ensembl" id="ENSSRHT00000090266.1">
    <property type="protein sequence ID" value="ENSSRHP00000087893.1"/>
    <property type="gene ID" value="ENSSRHG00000042163.1"/>
</dbReference>
<feature type="domain" description="AAA+ ATPase" evidence="21">
    <location>
        <begin position="293"/>
        <end position="430"/>
    </location>
</feature>
<evidence type="ECO:0000256" key="12">
    <source>
        <dbReference type="ARBA" id="ARBA00022989"/>
    </source>
</evidence>
<evidence type="ECO:0000256" key="8">
    <source>
        <dbReference type="ARBA" id="ARBA00022741"/>
    </source>
</evidence>
<dbReference type="PANTHER" id="PTHR23076:SF97">
    <property type="entry name" value="ATP-DEPENDENT ZINC METALLOPROTEASE YME1L1"/>
    <property type="match status" value="1"/>
</dbReference>
<evidence type="ECO:0000256" key="5">
    <source>
        <dbReference type="ARBA" id="ARBA00022670"/>
    </source>
</evidence>
<evidence type="ECO:0000256" key="2">
    <source>
        <dbReference type="ARBA" id="ARBA00004325"/>
    </source>
</evidence>
<dbReference type="GO" id="GO:0006515">
    <property type="term" value="P:protein quality control for misfolded or incompletely synthesized proteins"/>
    <property type="evidence" value="ECO:0007669"/>
    <property type="project" value="TreeGrafter"/>
</dbReference>
<evidence type="ECO:0000256" key="14">
    <source>
        <dbReference type="ARBA" id="ARBA00023128"/>
    </source>
</evidence>
<reference evidence="22" key="2">
    <citation type="submission" date="2025-09" db="UniProtKB">
        <authorList>
            <consortium name="Ensembl"/>
        </authorList>
    </citation>
    <scope>IDENTIFICATION</scope>
</reference>
<proteinExistence type="inferred from homology"/>
<evidence type="ECO:0000256" key="6">
    <source>
        <dbReference type="ARBA" id="ARBA00022692"/>
    </source>
</evidence>
<evidence type="ECO:0000256" key="11">
    <source>
        <dbReference type="ARBA" id="ARBA00022840"/>
    </source>
</evidence>
<dbReference type="FunFam" id="3.40.50.300:FF:000195">
    <property type="entry name" value="ATP-dependent zinc metalloprotease FTSH 11"/>
    <property type="match status" value="1"/>
</dbReference>
<sequence>FWGSSNNPEVKLTDRLAHKLTFSNDSNTPPKVNLKDLGLSELRYSHVRDVLEHLLPSIDPEEKSISSAAQNSTTWRTSHISASSFFQNKYGFSHKHMGLFGSPVFRRQSSSPLQAACVDLHHLQLWVQNRGFKTMKSKTRHVQSGFEGPVDAENYKPAFMKGLLMKEKQDMGSLEQLKRNNLPESDQDAFKIGFTEGFMKAQALTQRTQDSVKRTRLIIFVLLLVGLYGVSRSPLFSVSYRTTSGLDSAVDPIQMKNVTFEHVKGVEEAKNELQDVVEFLRTPQKFTVLGGKLPKGILLVGPPGTGKTLLARAVAGEADVPFYYASGSEFDEMFVGVGASRIRNLFKEAKASAPCVIFIDELDSVGGKRIESPMHPYSRQTINQLLAEMDGFKPNEGVIVIGATNFAEALDNALVRPGRFDMQVTVPRPDVKGRTEILEWYLKKIKVDSAVDAEIIARGTVGFSGAGLENLVNQAALKAAGDGKDLVTMKELEFAKDKILMGPERRSVQIDKRNKMITAYHESGHAIVAYYTKDAMPINKATIMPRGPSLGHVSLLPENDRWNETRAQLLAQMDVSMGGRVAEELVFGNDHITTGASSDFDGATKIAQMMVTQFGMSDKLGVMTYNDLTNHSSETQAAVEQEVRVLLQNSYERAKNLLKTYSKEHKLLADALLTYETLNAKEIQMILEGKSLDPR</sequence>
<evidence type="ECO:0000256" key="20">
    <source>
        <dbReference type="RuleBase" id="RU003651"/>
    </source>
</evidence>
<dbReference type="HAMAP" id="MF_01458">
    <property type="entry name" value="FtsH"/>
    <property type="match status" value="1"/>
</dbReference>
<dbReference type="Gene3D" id="1.20.58.760">
    <property type="entry name" value="Peptidase M41"/>
    <property type="match status" value="1"/>
</dbReference>
<keyword evidence="12" id="KW-1133">Transmembrane helix</keyword>
<organism evidence="22 23">
    <name type="scientific">Sinocyclocheilus rhinocerous</name>
    <dbReference type="NCBI Taxonomy" id="307959"/>
    <lineage>
        <taxon>Eukaryota</taxon>
        <taxon>Metazoa</taxon>
        <taxon>Chordata</taxon>
        <taxon>Craniata</taxon>
        <taxon>Vertebrata</taxon>
        <taxon>Euteleostomi</taxon>
        <taxon>Actinopterygii</taxon>
        <taxon>Neopterygii</taxon>
        <taxon>Teleostei</taxon>
        <taxon>Ostariophysi</taxon>
        <taxon>Cypriniformes</taxon>
        <taxon>Cyprinidae</taxon>
        <taxon>Cyprininae</taxon>
        <taxon>Sinocyclocheilus</taxon>
    </lineage>
</organism>
<comment type="similarity">
    <text evidence="3">In the C-terminal section; belongs to the peptidase M41 family.</text>
</comment>
<dbReference type="InterPro" id="IPR027417">
    <property type="entry name" value="P-loop_NTPase"/>
</dbReference>
<dbReference type="InterPro" id="IPR041569">
    <property type="entry name" value="AAA_lid_3"/>
</dbReference>
<comment type="subcellular location">
    <subcellularLocation>
        <location evidence="2">Mitochondrion membrane</location>
    </subcellularLocation>
</comment>
<dbReference type="SMART" id="SM00382">
    <property type="entry name" value="AAA"/>
    <property type="match status" value="1"/>
</dbReference>
<evidence type="ECO:0000313" key="23">
    <source>
        <dbReference type="Proteomes" id="UP000472270"/>
    </source>
</evidence>
<dbReference type="InterPro" id="IPR003593">
    <property type="entry name" value="AAA+_ATPase"/>
</dbReference>
<dbReference type="SUPFAM" id="SSF52540">
    <property type="entry name" value="P-loop containing nucleoside triphosphate hydrolases"/>
    <property type="match status" value="1"/>
</dbReference>
<comment type="similarity">
    <text evidence="20">Belongs to the AAA ATPase family.</text>
</comment>
<evidence type="ECO:0000256" key="16">
    <source>
        <dbReference type="ARBA" id="ARBA00062117"/>
    </source>
</evidence>
<dbReference type="Pfam" id="PF00004">
    <property type="entry name" value="AAA"/>
    <property type="match status" value="1"/>
</dbReference>
<evidence type="ECO:0000256" key="4">
    <source>
        <dbReference type="ARBA" id="ARBA00010550"/>
    </source>
</evidence>
<evidence type="ECO:0000256" key="13">
    <source>
        <dbReference type="ARBA" id="ARBA00023049"/>
    </source>
</evidence>
<evidence type="ECO:0000256" key="1">
    <source>
        <dbReference type="ARBA" id="ARBA00001947"/>
    </source>
</evidence>
<gene>
    <name evidence="22" type="primary">LOC107712801</name>
</gene>
<dbReference type="PROSITE" id="PS00674">
    <property type="entry name" value="AAA"/>
    <property type="match status" value="1"/>
</dbReference>
<keyword evidence="23" id="KW-1185">Reference proteome</keyword>
<dbReference type="InterPro" id="IPR003959">
    <property type="entry name" value="ATPase_AAA_core"/>
</dbReference>
<dbReference type="Pfam" id="PF01434">
    <property type="entry name" value="Peptidase_M41"/>
    <property type="match status" value="1"/>
</dbReference>
<keyword evidence="15" id="KW-0472">Membrane</keyword>
<keyword evidence="10" id="KW-0862">Zinc</keyword>
<dbReference type="GO" id="GO:0016887">
    <property type="term" value="F:ATP hydrolysis activity"/>
    <property type="evidence" value="ECO:0007669"/>
    <property type="project" value="InterPro"/>
</dbReference>
<accession>A0A673MBF3</accession>
<keyword evidence="14" id="KW-0496">Mitochondrion</keyword>
<keyword evidence="9" id="KW-0378">Hydrolase</keyword>
<evidence type="ECO:0000256" key="15">
    <source>
        <dbReference type="ARBA" id="ARBA00023136"/>
    </source>
</evidence>
<dbReference type="GO" id="GO:0010636">
    <property type="term" value="P:positive regulation of mitochondrial fusion"/>
    <property type="evidence" value="ECO:0007669"/>
    <property type="project" value="UniProtKB-ARBA"/>
</dbReference>
<comment type="similarity">
    <text evidence="4">In the N-terminal section; belongs to the AAA ATPase family.</text>
</comment>
<protein>
    <recommendedName>
        <fullName evidence="17">ATP-dependent zinc metalloprotease YME1L1</fullName>
    </recommendedName>
    <alternativeName>
        <fullName evidence="18">ATP-dependent metalloprotease FtsH1</fullName>
    </alternativeName>
    <alternativeName>
        <fullName evidence="19">YME1-like protein 1</fullName>
    </alternativeName>
</protein>
<dbReference type="GO" id="GO:0004176">
    <property type="term" value="F:ATP-dependent peptidase activity"/>
    <property type="evidence" value="ECO:0007669"/>
    <property type="project" value="InterPro"/>
</dbReference>
<dbReference type="FunFam" id="1.10.8.60:FF:000001">
    <property type="entry name" value="ATP-dependent zinc metalloprotease FtsH"/>
    <property type="match status" value="1"/>
</dbReference>
<evidence type="ECO:0000256" key="7">
    <source>
        <dbReference type="ARBA" id="ARBA00022723"/>
    </source>
</evidence>
<dbReference type="Gene3D" id="3.40.50.300">
    <property type="entry name" value="P-loop containing nucleotide triphosphate hydrolases"/>
    <property type="match status" value="1"/>
</dbReference>
<keyword evidence="5" id="KW-0645">Protease</keyword>
<dbReference type="GO" id="GO:0007005">
    <property type="term" value="P:mitochondrion organization"/>
    <property type="evidence" value="ECO:0007669"/>
    <property type="project" value="TreeGrafter"/>
</dbReference>
<dbReference type="InterPro" id="IPR000642">
    <property type="entry name" value="Peptidase_M41"/>
</dbReference>
<dbReference type="Proteomes" id="UP000472270">
    <property type="component" value="Unassembled WGS sequence"/>
</dbReference>
<name>A0A673MBF3_9TELE</name>
<comment type="cofactor">
    <cofactor evidence="1">
        <name>Zn(2+)</name>
        <dbReference type="ChEBI" id="CHEBI:29105"/>
    </cofactor>
</comment>
<dbReference type="NCBIfam" id="TIGR01241">
    <property type="entry name" value="FtsH_fam"/>
    <property type="match status" value="1"/>
</dbReference>
<keyword evidence="7" id="KW-0479">Metal-binding</keyword>
<dbReference type="AlphaFoldDB" id="A0A673MBF3"/>
<dbReference type="InterPro" id="IPR037219">
    <property type="entry name" value="Peptidase_M41-like"/>
</dbReference>
<dbReference type="SUPFAM" id="SSF140990">
    <property type="entry name" value="FtsH protease domain-like"/>
    <property type="match status" value="1"/>
</dbReference>
<keyword evidence="13" id="KW-0482">Metalloprotease</keyword>
<comment type="subunit">
    <text evidence="16">Homohexamer; may also form heterohexamers. Exists in several complexes of 600-1100 kDa. Interacts with AFG1L.</text>
</comment>
<dbReference type="CDD" id="cd19501">
    <property type="entry name" value="RecA-like_FtsH"/>
    <property type="match status" value="1"/>
</dbReference>
<dbReference type="InterPro" id="IPR005936">
    <property type="entry name" value="FtsH"/>
</dbReference>
<evidence type="ECO:0000256" key="9">
    <source>
        <dbReference type="ARBA" id="ARBA00022801"/>
    </source>
</evidence>